<keyword evidence="1" id="KW-0812">Transmembrane</keyword>
<evidence type="ECO:0000256" key="1">
    <source>
        <dbReference type="SAM" id="Phobius"/>
    </source>
</evidence>
<name>A0ABY3RBY8_9BRAD</name>
<proteinExistence type="predicted"/>
<feature type="transmembrane region" description="Helical" evidence="1">
    <location>
        <begin position="14"/>
        <end position="34"/>
    </location>
</feature>
<gene>
    <name evidence="2" type="ORF">LQG66_36290</name>
</gene>
<accession>A0ABY3RBY8</accession>
<reference evidence="2" key="1">
    <citation type="journal article" date="2024" name="Antonie Van Leeuwenhoek">
        <title>Bradyrhizobium ontarionense sp. nov., a novel bacterial symbiont isolated from Aeschynomene indica (Indian jointvetch), harbours photosynthesis, nitrogen fixation and nitrous oxide (N2O) reductase genes.</title>
        <authorList>
            <person name="Bromfield E.S.P."/>
            <person name="Cloutier S."/>
        </authorList>
    </citation>
    <scope>NUCLEOTIDE SEQUENCE</scope>
    <source>
        <strain evidence="2">A19</strain>
    </source>
</reference>
<evidence type="ECO:0000313" key="3">
    <source>
        <dbReference type="Proteomes" id="UP001431010"/>
    </source>
</evidence>
<keyword evidence="1" id="KW-1133">Transmembrane helix</keyword>
<keyword evidence="1" id="KW-0472">Membrane</keyword>
<sequence length="61" mass="6487">MEAENPNGSIPVKYGRFAGAQLPVVVFVGGKIALPAQRKLRRIAAANGGQKIKRGASWPNE</sequence>
<keyword evidence="3" id="KW-1185">Reference proteome</keyword>
<organism evidence="2 3">
    <name type="scientific">Bradyrhizobium ontarionense</name>
    <dbReference type="NCBI Taxonomy" id="2898149"/>
    <lineage>
        <taxon>Bacteria</taxon>
        <taxon>Pseudomonadati</taxon>
        <taxon>Pseudomonadota</taxon>
        <taxon>Alphaproteobacteria</taxon>
        <taxon>Hyphomicrobiales</taxon>
        <taxon>Nitrobacteraceae</taxon>
        <taxon>Bradyrhizobium</taxon>
    </lineage>
</organism>
<evidence type="ECO:0000313" key="2">
    <source>
        <dbReference type="EMBL" id="UFZ04583.1"/>
    </source>
</evidence>
<dbReference type="Proteomes" id="UP001431010">
    <property type="component" value="Chromosome"/>
</dbReference>
<dbReference type="EMBL" id="CP088156">
    <property type="protein sequence ID" value="UFZ04583.1"/>
    <property type="molecule type" value="Genomic_DNA"/>
</dbReference>
<dbReference type="RefSeq" id="WP_231321407.1">
    <property type="nucleotide sequence ID" value="NZ_CP088156.1"/>
</dbReference>
<protein>
    <submittedName>
        <fullName evidence="2">Uncharacterized protein</fullName>
    </submittedName>
</protein>